<name>A0A859DNA3_9FIRM</name>
<dbReference type="EMBL" id="CP046051">
    <property type="protein sequence ID" value="QKN23220.1"/>
    <property type="molecule type" value="Genomic_DNA"/>
</dbReference>
<feature type="domain" description="HTH cro/C1-type" evidence="1">
    <location>
        <begin position="8"/>
        <end position="63"/>
    </location>
</feature>
<gene>
    <name evidence="2" type="ORF">GJQ69_01170</name>
</gene>
<proteinExistence type="predicted"/>
<organism evidence="2 3">
    <name type="scientific">Caproicibacterium lactatifermentans</name>
    <dbReference type="NCBI Taxonomy" id="2666138"/>
    <lineage>
        <taxon>Bacteria</taxon>
        <taxon>Bacillati</taxon>
        <taxon>Bacillota</taxon>
        <taxon>Clostridia</taxon>
        <taxon>Eubacteriales</taxon>
        <taxon>Oscillospiraceae</taxon>
        <taxon>Caproicibacterium</taxon>
    </lineage>
</organism>
<dbReference type="PROSITE" id="PS50943">
    <property type="entry name" value="HTH_CROC1"/>
    <property type="match status" value="1"/>
</dbReference>
<dbReference type="Proteomes" id="UP000501316">
    <property type="component" value="Chromosome"/>
</dbReference>
<evidence type="ECO:0000313" key="3">
    <source>
        <dbReference type="Proteomes" id="UP000501316"/>
    </source>
</evidence>
<dbReference type="Pfam" id="PF13560">
    <property type="entry name" value="HTH_31"/>
    <property type="match status" value="1"/>
</dbReference>
<dbReference type="Gene3D" id="1.10.260.40">
    <property type="entry name" value="lambda repressor-like DNA-binding domains"/>
    <property type="match status" value="1"/>
</dbReference>
<reference evidence="2 3" key="1">
    <citation type="submission" date="2019-11" db="EMBL/GenBank/DDBJ databases">
        <authorList>
            <person name="Ren C."/>
            <person name="Wang H."/>
            <person name="Xu Y."/>
        </authorList>
    </citation>
    <scope>NUCLEOTIDE SEQUENCE [LARGE SCALE GENOMIC DNA]</scope>
    <source>
        <strain evidence="2 3">LBM 19010</strain>
    </source>
</reference>
<dbReference type="CDD" id="cd00093">
    <property type="entry name" value="HTH_XRE"/>
    <property type="match status" value="1"/>
</dbReference>
<dbReference type="SMART" id="SM00530">
    <property type="entry name" value="HTH_XRE"/>
    <property type="match status" value="1"/>
</dbReference>
<dbReference type="AlphaFoldDB" id="A0A859DNA3"/>
<dbReference type="KEGG" id="clf:GJQ69_01170"/>
<sequence>MSSLGTYLKEMRNKCHLSLKDVQEQCGVTDSKLSKLERGKGKILSPQELKKLAHLYGIGIVPLYIMAGYLDESDLLAYQLVFDNAGLLNEEERQSVQTQINLLTKGRLVSKNDF</sequence>
<dbReference type="InterPro" id="IPR010982">
    <property type="entry name" value="Lambda_DNA-bd_dom_sf"/>
</dbReference>
<protein>
    <submittedName>
        <fullName evidence="2">Helix-turn-helix domain-containing protein</fullName>
    </submittedName>
</protein>
<evidence type="ECO:0000259" key="1">
    <source>
        <dbReference type="PROSITE" id="PS50943"/>
    </source>
</evidence>
<evidence type="ECO:0000313" key="2">
    <source>
        <dbReference type="EMBL" id="QKN23220.1"/>
    </source>
</evidence>
<dbReference type="GO" id="GO:0003677">
    <property type="term" value="F:DNA binding"/>
    <property type="evidence" value="ECO:0007669"/>
    <property type="project" value="InterPro"/>
</dbReference>
<accession>A0A859DNA3</accession>
<dbReference type="RefSeq" id="WP_174192749.1">
    <property type="nucleotide sequence ID" value="NZ_CP046051.1"/>
</dbReference>
<dbReference type="SUPFAM" id="SSF47413">
    <property type="entry name" value="lambda repressor-like DNA-binding domains"/>
    <property type="match status" value="1"/>
</dbReference>
<dbReference type="InterPro" id="IPR001387">
    <property type="entry name" value="Cro/C1-type_HTH"/>
</dbReference>